<comment type="caution">
    <text evidence="2">The sequence shown here is derived from an EMBL/GenBank/DDBJ whole genome shotgun (WGS) entry which is preliminary data.</text>
</comment>
<dbReference type="RefSeq" id="WP_119355634.1">
    <property type="nucleotide sequence ID" value="NZ_BJXM01000022.1"/>
</dbReference>
<organism evidence="2 3">
    <name type="scientific">Meiothermus granaticius NBRC 107808</name>
    <dbReference type="NCBI Taxonomy" id="1227551"/>
    <lineage>
        <taxon>Bacteria</taxon>
        <taxon>Thermotogati</taxon>
        <taxon>Deinococcota</taxon>
        <taxon>Deinococci</taxon>
        <taxon>Thermales</taxon>
        <taxon>Thermaceae</taxon>
        <taxon>Meiothermus</taxon>
    </lineage>
</organism>
<evidence type="ECO:0000256" key="1">
    <source>
        <dbReference type="SAM" id="Coils"/>
    </source>
</evidence>
<dbReference type="AlphaFoldDB" id="A0A399FBN2"/>
<evidence type="ECO:0000313" key="3">
    <source>
        <dbReference type="Proteomes" id="UP000266178"/>
    </source>
</evidence>
<name>A0A399FBN2_9DEIN</name>
<dbReference type="EMBL" id="QWLB01000001">
    <property type="protein sequence ID" value="RIH94007.1"/>
    <property type="molecule type" value="Genomic_DNA"/>
</dbReference>
<protein>
    <submittedName>
        <fullName evidence="2">Uncharacterized protein</fullName>
    </submittedName>
</protein>
<keyword evidence="3" id="KW-1185">Reference proteome</keyword>
<reference evidence="2 3" key="1">
    <citation type="submission" date="2018-08" db="EMBL/GenBank/DDBJ databases">
        <title>Meiothermus granaticius genome AF-68 sequencing project.</title>
        <authorList>
            <person name="Da Costa M.S."/>
            <person name="Albuquerque L."/>
            <person name="Raposo P."/>
            <person name="Froufe H.J.C."/>
            <person name="Barroso C.S."/>
            <person name="Egas C."/>
        </authorList>
    </citation>
    <scope>NUCLEOTIDE SEQUENCE [LARGE SCALE GENOMIC DNA]</scope>
    <source>
        <strain evidence="2 3">AF-68</strain>
    </source>
</reference>
<feature type="coiled-coil region" evidence="1">
    <location>
        <begin position="26"/>
        <end position="67"/>
    </location>
</feature>
<dbReference type="Proteomes" id="UP000266178">
    <property type="component" value="Unassembled WGS sequence"/>
</dbReference>
<proteinExistence type="predicted"/>
<gene>
    <name evidence="2" type="ORF">Mgrana_00093</name>
</gene>
<evidence type="ECO:0000313" key="2">
    <source>
        <dbReference type="EMBL" id="RIH94007.1"/>
    </source>
</evidence>
<sequence length="80" mass="8672">MSPQAALQTLARHASAGCPGSEVMDIDRAEQTLSSLLRRVAHLEAALQSAEARAERYRLEADLLREAAIRARAALAHVTH</sequence>
<accession>A0A399FBN2</accession>
<keyword evidence="1" id="KW-0175">Coiled coil</keyword>